<dbReference type="FunFam" id="2.60.120.330:FF:000079">
    <property type="entry name" value="Protein SRG1"/>
    <property type="match status" value="1"/>
</dbReference>
<feature type="domain" description="Fe2OG dioxygenase" evidence="5">
    <location>
        <begin position="201"/>
        <end position="304"/>
    </location>
</feature>
<evidence type="ECO:0000256" key="3">
    <source>
        <dbReference type="ARBA" id="ARBA00023004"/>
    </source>
</evidence>
<dbReference type="InterPro" id="IPR026992">
    <property type="entry name" value="DIOX_N"/>
</dbReference>
<dbReference type="InterPro" id="IPR005123">
    <property type="entry name" value="Oxoglu/Fe-dep_dioxygenase_dom"/>
</dbReference>
<accession>A0AA38FP98</accession>
<comment type="caution">
    <text evidence="6">The sequence shown here is derived from an EMBL/GenBank/DDBJ whole genome shotgun (WGS) entry which is preliminary data.</text>
</comment>
<dbReference type="Pfam" id="PF03171">
    <property type="entry name" value="2OG-FeII_Oxy"/>
    <property type="match status" value="1"/>
</dbReference>
<dbReference type="InterPro" id="IPR044861">
    <property type="entry name" value="IPNS-like_FE2OG_OXY"/>
</dbReference>
<keyword evidence="3 4" id="KW-0408">Iron</keyword>
<dbReference type="Proteomes" id="UP000824469">
    <property type="component" value="Unassembled WGS sequence"/>
</dbReference>
<keyword evidence="4" id="KW-0560">Oxidoreductase</keyword>
<dbReference type="PANTHER" id="PTHR47991">
    <property type="entry name" value="OXOGLUTARATE/IRON-DEPENDENT DIOXYGENASE"/>
    <property type="match status" value="1"/>
</dbReference>
<name>A0AA38FP98_TAXCH</name>
<dbReference type="PROSITE" id="PS51471">
    <property type="entry name" value="FE2OG_OXY"/>
    <property type="match status" value="1"/>
</dbReference>
<dbReference type="GO" id="GO:0046872">
    <property type="term" value="F:metal ion binding"/>
    <property type="evidence" value="ECO:0007669"/>
    <property type="project" value="UniProtKB-KW"/>
</dbReference>
<dbReference type="AlphaFoldDB" id="A0AA38FP98"/>
<sequence length="344" mass="39112">MYNSMKLPNSKTISIPVVQELGAKDPDALPQRYIRGKQASITTVSNHSNSIPMIDMALLSINHECRQQVMEKLAFACQEWGFFQVVNHGIPVSLLEQMKEAVRGFFQLPLEEKLKYGIQEREGYGQAFVVSEEQKLDWSDMFYLITLPEDIRNMDFWPTRPVNFRGTVKEYGMETQKLAHKLLSLIAETLGLKGESFINPGGQWMQGTRMNYYPRCPRPDLVLGIGPHSDATDITILLQDDDEIGLHIRKDEEWVPVQPIPGALVINIGDMIEVMSNGKYKSIEHFAVPNSKRERISIAALGLPTKEVQIGPHPQLLDDTHPPLFTTFIRGDFDKNFFQNRLEG</sequence>
<evidence type="ECO:0000256" key="2">
    <source>
        <dbReference type="ARBA" id="ARBA00022723"/>
    </source>
</evidence>
<evidence type="ECO:0000256" key="1">
    <source>
        <dbReference type="ARBA" id="ARBA00008056"/>
    </source>
</evidence>
<keyword evidence="2 4" id="KW-0479">Metal-binding</keyword>
<comment type="similarity">
    <text evidence="1 4">Belongs to the iron/ascorbate-dependent oxidoreductase family.</text>
</comment>
<dbReference type="GO" id="GO:0016491">
    <property type="term" value="F:oxidoreductase activity"/>
    <property type="evidence" value="ECO:0007669"/>
    <property type="project" value="UniProtKB-KW"/>
</dbReference>
<evidence type="ECO:0000259" key="5">
    <source>
        <dbReference type="PROSITE" id="PS51471"/>
    </source>
</evidence>
<dbReference type="Gene3D" id="2.60.120.330">
    <property type="entry name" value="B-lactam Antibiotic, Isopenicillin N Synthase, Chain"/>
    <property type="match status" value="1"/>
</dbReference>
<protein>
    <recommendedName>
        <fullName evidence="5">Fe2OG dioxygenase domain-containing protein</fullName>
    </recommendedName>
</protein>
<dbReference type="EMBL" id="JAHRHJ020000007">
    <property type="protein sequence ID" value="KAH9307530.1"/>
    <property type="molecule type" value="Genomic_DNA"/>
</dbReference>
<feature type="non-terminal residue" evidence="6">
    <location>
        <position position="1"/>
    </location>
</feature>
<dbReference type="OMA" id="SINHECR"/>
<dbReference type="Pfam" id="PF14226">
    <property type="entry name" value="DIOX_N"/>
    <property type="match status" value="1"/>
</dbReference>
<evidence type="ECO:0000313" key="6">
    <source>
        <dbReference type="EMBL" id="KAH9307530.1"/>
    </source>
</evidence>
<reference evidence="6 7" key="1">
    <citation type="journal article" date="2021" name="Nat. Plants">
        <title>The Taxus genome provides insights into paclitaxel biosynthesis.</title>
        <authorList>
            <person name="Xiong X."/>
            <person name="Gou J."/>
            <person name="Liao Q."/>
            <person name="Li Y."/>
            <person name="Zhou Q."/>
            <person name="Bi G."/>
            <person name="Li C."/>
            <person name="Du R."/>
            <person name="Wang X."/>
            <person name="Sun T."/>
            <person name="Guo L."/>
            <person name="Liang H."/>
            <person name="Lu P."/>
            <person name="Wu Y."/>
            <person name="Zhang Z."/>
            <person name="Ro D.K."/>
            <person name="Shang Y."/>
            <person name="Huang S."/>
            <person name="Yan J."/>
        </authorList>
    </citation>
    <scope>NUCLEOTIDE SEQUENCE [LARGE SCALE GENOMIC DNA]</scope>
    <source>
        <strain evidence="6">Ta-2019</strain>
    </source>
</reference>
<organism evidence="6 7">
    <name type="scientific">Taxus chinensis</name>
    <name type="common">Chinese yew</name>
    <name type="synonym">Taxus wallichiana var. chinensis</name>
    <dbReference type="NCBI Taxonomy" id="29808"/>
    <lineage>
        <taxon>Eukaryota</taxon>
        <taxon>Viridiplantae</taxon>
        <taxon>Streptophyta</taxon>
        <taxon>Embryophyta</taxon>
        <taxon>Tracheophyta</taxon>
        <taxon>Spermatophyta</taxon>
        <taxon>Pinopsida</taxon>
        <taxon>Pinidae</taxon>
        <taxon>Conifers II</taxon>
        <taxon>Cupressales</taxon>
        <taxon>Taxaceae</taxon>
        <taxon>Taxus</taxon>
    </lineage>
</organism>
<evidence type="ECO:0000313" key="7">
    <source>
        <dbReference type="Proteomes" id="UP000824469"/>
    </source>
</evidence>
<dbReference type="InterPro" id="IPR050295">
    <property type="entry name" value="Plant_2OG-oxidoreductases"/>
</dbReference>
<proteinExistence type="inferred from homology"/>
<gene>
    <name evidence="6" type="ORF">KI387_035441</name>
</gene>
<dbReference type="SUPFAM" id="SSF51197">
    <property type="entry name" value="Clavaminate synthase-like"/>
    <property type="match status" value="1"/>
</dbReference>
<keyword evidence="7" id="KW-1185">Reference proteome</keyword>
<evidence type="ECO:0000256" key="4">
    <source>
        <dbReference type="RuleBase" id="RU003682"/>
    </source>
</evidence>
<dbReference type="InterPro" id="IPR027443">
    <property type="entry name" value="IPNS-like_sf"/>
</dbReference>